<dbReference type="AlphaFoldDB" id="A0AAV4X4G0"/>
<protein>
    <submittedName>
        <fullName evidence="1">Uncharacterized protein</fullName>
    </submittedName>
</protein>
<organism evidence="1 2">
    <name type="scientific">Caerostris extrusa</name>
    <name type="common">Bark spider</name>
    <name type="synonym">Caerostris bankana</name>
    <dbReference type="NCBI Taxonomy" id="172846"/>
    <lineage>
        <taxon>Eukaryota</taxon>
        <taxon>Metazoa</taxon>
        <taxon>Ecdysozoa</taxon>
        <taxon>Arthropoda</taxon>
        <taxon>Chelicerata</taxon>
        <taxon>Arachnida</taxon>
        <taxon>Araneae</taxon>
        <taxon>Araneomorphae</taxon>
        <taxon>Entelegynae</taxon>
        <taxon>Araneoidea</taxon>
        <taxon>Araneidae</taxon>
        <taxon>Caerostris</taxon>
    </lineage>
</organism>
<keyword evidence="2" id="KW-1185">Reference proteome</keyword>
<reference evidence="1 2" key="1">
    <citation type="submission" date="2021-06" db="EMBL/GenBank/DDBJ databases">
        <title>Caerostris extrusa draft genome.</title>
        <authorList>
            <person name="Kono N."/>
            <person name="Arakawa K."/>
        </authorList>
    </citation>
    <scope>NUCLEOTIDE SEQUENCE [LARGE SCALE GENOMIC DNA]</scope>
</reference>
<comment type="caution">
    <text evidence="1">The sequence shown here is derived from an EMBL/GenBank/DDBJ whole genome shotgun (WGS) entry which is preliminary data.</text>
</comment>
<sequence length="100" mass="11934">MRRKLNFFFLPLPQCLGKIRLLLQNEKTRVKIKFVYACMDLKKVLRVYWVSMMLSLLKNRLDEEQILNVRFDFKEVGQNGNKNRIANVLPVIAFCEVDDR</sequence>
<name>A0AAV4X4G0_CAEEX</name>
<evidence type="ECO:0000313" key="2">
    <source>
        <dbReference type="Proteomes" id="UP001054945"/>
    </source>
</evidence>
<proteinExistence type="predicted"/>
<accession>A0AAV4X4G0</accession>
<evidence type="ECO:0000313" key="1">
    <source>
        <dbReference type="EMBL" id="GIY89424.1"/>
    </source>
</evidence>
<dbReference type="Proteomes" id="UP001054945">
    <property type="component" value="Unassembled WGS sequence"/>
</dbReference>
<gene>
    <name evidence="1" type="ORF">CEXT_680871</name>
</gene>
<dbReference type="EMBL" id="BPLR01017203">
    <property type="protein sequence ID" value="GIY89424.1"/>
    <property type="molecule type" value="Genomic_DNA"/>
</dbReference>